<dbReference type="PANTHER" id="PTHR37422:SF17">
    <property type="entry name" value="O-ANTIGEN LIGASE"/>
    <property type="match status" value="1"/>
</dbReference>
<keyword evidence="8" id="KW-1185">Reference proteome</keyword>
<keyword evidence="3 5" id="KW-1133">Transmembrane helix</keyword>
<dbReference type="InterPro" id="IPR051533">
    <property type="entry name" value="WaaL-like"/>
</dbReference>
<evidence type="ECO:0000256" key="1">
    <source>
        <dbReference type="ARBA" id="ARBA00004141"/>
    </source>
</evidence>
<evidence type="ECO:0000259" key="6">
    <source>
        <dbReference type="Pfam" id="PF04932"/>
    </source>
</evidence>
<keyword evidence="7" id="KW-0436">Ligase</keyword>
<keyword evidence="2 5" id="KW-0812">Transmembrane</keyword>
<reference evidence="7 8" key="1">
    <citation type="submission" date="2019-01" db="EMBL/GenBank/DDBJ databases">
        <authorList>
            <person name="Chen W.-M."/>
        </authorList>
    </citation>
    <scope>NUCLEOTIDE SEQUENCE [LARGE SCALE GENOMIC DNA]</scope>
    <source>
        <strain evidence="7 8">TER-1</strain>
    </source>
</reference>
<evidence type="ECO:0000313" key="7">
    <source>
        <dbReference type="EMBL" id="RVU21259.1"/>
    </source>
</evidence>
<feature type="transmembrane region" description="Helical" evidence="5">
    <location>
        <begin position="299"/>
        <end position="319"/>
    </location>
</feature>
<dbReference type="PANTHER" id="PTHR37422">
    <property type="entry name" value="TEICHURONIC ACID BIOSYNTHESIS PROTEIN TUAE"/>
    <property type="match status" value="1"/>
</dbReference>
<accession>A0A3S2YWW0</accession>
<evidence type="ECO:0000256" key="4">
    <source>
        <dbReference type="ARBA" id="ARBA00023136"/>
    </source>
</evidence>
<comment type="caution">
    <text evidence="7">The sequence shown here is derived from an EMBL/GenBank/DDBJ whole genome shotgun (WGS) entry which is preliminary data.</text>
</comment>
<dbReference type="InterPro" id="IPR007016">
    <property type="entry name" value="O-antigen_ligase-rel_domated"/>
</dbReference>
<organism evidence="7 8">
    <name type="scientific">Methylobacterium oryzihabitans</name>
    <dbReference type="NCBI Taxonomy" id="2499852"/>
    <lineage>
        <taxon>Bacteria</taxon>
        <taxon>Pseudomonadati</taxon>
        <taxon>Pseudomonadota</taxon>
        <taxon>Alphaproteobacteria</taxon>
        <taxon>Hyphomicrobiales</taxon>
        <taxon>Methylobacteriaceae</taxon>
        <taxon>Methylobacterium</taxon>
    </lineage>
</organism>
<dbReference type="GO" id="GO:0016020">
    <property type="term" value="C:membrane"/>
    <property type="evidence" value="ECO:0007669"/>
    <property type="project" value="UniProtKB-SubCell"/>
</dbReference>
<protein>
    <submittedName>
        <fullName evidence="7">O-antigen ligase domain-containing protein</fullName>
    </submittedName>
</protein>
<feature type="transmembrane region" description="Helical" evidence="5">
    <location>
        <begin position="158"/>
        <end position="189"/>
    </location>
</feature>
<dbReference type="Proteomes" id="UP000286997">
    <property type="component" value="Unassembled WGS sequence"/>
</dbReference>
<dbReference type="OrthoDB" id="8050531at2"/>
<comment type="subcellular location">
    <subcellularLocation>
        <location evidence="1">Membrane</location>
        <topology evidence="1">Multi-pass membrane protein</topology>
    </subcellularLocation>
</comment>
<dbReference type="GO" id="GO:0016874">
    <property type="term" value="F:ligase activity"/>
    <property type="evidence" value="ECO:0007669"/>
    <property type="project" value="UniProtKB-KW"/>
</dbReference>
<feature type="transmembrane region" description="Helical" evidence="5">
    <location>
        <begin position="201"/>
        <end position="218"/>
    </location>
</feature>
<dbReference type="Pfam" id="PF04932">
    <property type="entry name" value="Wzy_C"/>
    <property type="match status" value="1"/>
</dbReference>
<feature type="transmembrane region" description="Helical" evidence="5">
    <location>
        <begin position="39"/>
        <end position="62"/>
    </location>
</feature>
<proteinExistence type="predicted"/>
<keyword evidence="4 5" id="KW-0472">Membrane</keyword>
<feature type="transmembrane region" description="Helical" evidence="5">
    <location>
        <begin position="132"/>
        <end position="152"/>
    </location>
</feature>
<evidence type="ECO:0000256" key="5">
    <source>
        <dbReference type="SAM" id="Phobius"/>
    </source>
</evidence>
<feature type="domain" description="O-antigen ligase-related" evidence="6">
    <location>
        <begin position="163"/>
        <end position="310"/>
    </location>
</feature>
<gene>
    <name evidence="7" type="ORF">EOE48_02965</name>
</gene>
<feature type="transmembrane region" description="Helical" evidence="5">
    <location>
        <begin position="74"/>
        <end position="93"/>
    </location>
</feature>
<feature type="transmembrane region" description="Helical" evidence="5">
    <location>
        <begin position="331"/>
        <end position="346"/>
    </location>
</feature>
<name>A0A3S2YWW0_9HYPH</name>
<sequence length="381" mass="39232">MAAANRSSPLVIGLAGLLFLAAEWREGGAGALRRTFAPLAGPLGLAALAFLAWCGLSCAWTALPGLSWRTATEFLPALAGAFLVARLAPPWLAAAAGPAGWILAASCAVVVADLAADLAMRRALGLRVAAFAYNRPLLTAMLVVFPLAALLLRRGRRGLAALIVLACLVAAWRSVSGAAVLGLATGLIVYAAARRMPGRPAVALAGAALLAALAVAPVEGEILTRLMPEAAHERLAASSTRARVMIARSFGAAVAADPWRGAGLGTSGRFHETPVAAGLPAEMREMLAVGHPHNSFLQVWVELGLPGAVLAGIALMLLLRALAAWGRPERAAALALLAAAAIVAFVEHGAWAAWWTASLGAAIAWARALRHHDDAREGEPR</sequence>
<dbReference type="AlphaFoldDB" id="A0A3S2YWW0"/>
<dbReference type="EMBL" id="SACP01000002">
    <property type="protein sequence ID" value="RVU21259.1"/>
    <property type="molecule type" value="Genomic_DNA"/>
</dbReference>
<evidence type="ECO:0000313" key="8">
    <source>
        <dbReference type="Proteomes" id="UP000286997"/>
    </source>
</evidence>
<feature type="transmembrane region" description="Helical" evidence="5">
    <location>
        <begin position="99"/>
        <end position="120"/>
    </location>
</feature>
<evidence type="ECO:0000256" key="2">
    <source>
        <dbReference type="ARBA" id="ARBA00022692"/>
    </source>
</evidence>
<evidence type="ECO:0000256" key="3">
    <source>
        <dbReference type="ARBA" id="ARBA00022989"/>
    </source>
</evidence>